<dbReference type="Gene3D" id="1.10.260.40">
    <property type="entry name" value="lambda repressor-like DNA-binding domains"/>
    <property type="match status" value="1"/>
</dbReference>
<dbReference type="Gene3D" id="3.40.50.2300">
    <property type="match status" value="2"/>
</dbReference>
<name>A0ABV3Q615_9BACL</name>
<keyword evidence="1" id="KW-0805">Transcription regulation</keyword>
<proteinExistence type="predicted"/>
<dbReference type="InterPro" id="IPR010982">
    <property type="entry name" value="Lambda_DNA-bd_dom_sf"/>
</dbReference>
<gene>
    <name evidence="5" type="ORF">AB1471_13400</name>
</gene>
<organism evidence="5 6">
    <name type="scientific">Jeotgalibacillus marinus</name>
    <dbReference type="NCBI Taxonomy" id="86667"/>
    <lineage>
        <taxon>Bacteria</taxon>
        <taxon>Bacillati</taxon>
        <taxon>Bacillota</taxon>
        <taxon>Bacilli</taxon>
        <taxon>Bacillales</taxon>
        <taxon>Caryophanaceae</taxon>
        <taxon>Jeotgalibacillus</taxon>
    </lineage>
</organism>
<keyword evidence="2 5" id="KW-0238">DNA-binding</keyword>
<dbReference type="CDD" id="cd06267">
    <property type="entry name" value="PBP1_LacI_sugar_binding-like"/>
    <property type="match status" value="1"/>
</dbReference>
<dbReference type="PANTHER" id="PTHR30146">
    <property type="entry name" value="LACI-RELATED TRANSCRIPTIONAL REPRESSOR"/>
    <property type="match status" value="1"/>
</dbReference>
<evidence type="ECO:0000313" key="5">
    <source>
        <dbReference type="EMBL" id="MEW9502788.1"/>
    </source>
</evidence>
<accession>A0ABV3Q615</accession>
<dbReference type="CDD" id="cd01392">
    <property type="entry name" value="HTH_LacI"/>
    <property type="match status" value="1"/>
</dbReference>
<dbReference type="PROSITE" id="PS00356">
    <property type="entry name" value="HTH_LACI_1"/>
    <property type="match status" value="1"/>
</dbReference>
<dbReference type="InterPro" id="IPR046335">
    <property type="entry name" value="LacI/GalR-like_sensor"/>
</dbReference>
<protein>
    <submittedName>
        <fullName evidence="5">LacI family DNA-binding transcriptional regulator</fullName>
    </submittedName>
</protein>
<dbReference type="PROSITE" id="PS50932">
    <property type="entry name" value="HTH_LACI_2"/>
    <property type="match status" value="1"/>
</dbReference>
<sequence>MTKRYTIQDIAMLAGVSAATVSKIMNNNGNISKATKDKVKAIIEETGYSPTHSAKSLASKKSNLIGIVYAGKINVDFSHPFFNQVLNSFKTQMGLLGYDFIFFSNEQYKNNYLSRCLHYNVDGVLIVAGDVVEDAIGQLDHSTIPCVGIDIELTGDQSSYVMTNNHKISHLVVEYAYMNSIDRIGMIGGTHDSRISMLREEGFREAMNKFCLPIDEKWVTYGDYYEDSGYRMMKKMISQEKELPELIYAFSDLMALGAIRALREEGLHVPTDVKFIGCDDIEACRFAEPKLTTIRQDKEKIGMLAAKLLCNLIDQKNTSRSILVDPELTVRESCGAALNKSR</sequence>
<dbReference type="RefSeq" id="WP_367780276.1">
    <property type="nucleotide sequence ID" value="NZ_JBFMIA010000015.1"/>
</dbReference>
<evidence type="ECO:0000256" key="2">
    <source>
        <dbReference type="ARBA" id="ARBA00023125"/>
    </source>
</evidence>
<dbReference type="PANTHER" id="PTHR30146:SF109">
    <property type="entry name" value="HTH-TYPE TRANSCRIPTIONAL REGULATOR GALS"/>
    <property type="match status" value="1"/>
</dbReference>
<dbReference type="GO" id="GO:0003677">
    <property type="term" value="F:DNA binding"/>
    <property type="evidence" value="ECO:0007669"/>
    <property type="project" value="UniProtKB-KW"/>
</dbReference>
<dbReference type="InterPro" id="IPR028082">
    <property type="entry name" value="Peripla_BP_I"/>
</dbReference>
<dbReference type="SUPFAM" id="SSF53822">
    <property type="entry name" value="Periplasmic binding protein-like I"/>
    <property type="match status" value="1"/>
</dbReference>
<dbReference type="Pfam" id="PF13377">
    <property type="entry name" value="Peripla_BP_3"/>
    <property type="match status" value="1"/>
</dbReference>
<evidence type="ECO:0000259" key="4">
    <source>
        <dbReference type="PROSITE" id="PS50932"/>
    </source>
</evidence>
<dbReference type="PRINTS" id="PR00036">
    <property type="entry name" value="HTHLACI"/>
</dbReference>
<comment type="caution">
    <text evidence="5">The sequence shown here is derived from an EMBL/GenBank/DDBJ whole genome shotgun (WGS) entry which is preliminary data.</text>
</comment>
<keyword evidence="6" id="KW-1185">Reference proteome</keyword>
<dbReference type="InterPro" id="IPR000843">
    <property type="entry name" value="HTH_LacI"/>
</dbReference>
<keyword evidence="3" id="KW-0804">Transcription</keyword>
<evidence type="ECO:0000256" key="1">
    <source>
        <dbReference type="ARBA" id="ARBA00023015"/>
    </source>
</evidence>
<evidence type="ECO:0000313" key="6">
    <source>
        <dbReference type="Proteomes" id="UP001556040"/>
    </source>
</evidence>
<dbReference type="SUPFAM" id="SSF47413">
    <property type="entry name" value="lambda repressor-like DNA-binding domains"/>
    <property type="match status" value="1"/>
</dbReference>
<dbReference type="Pfam" id="PF00356">
    <property type="entry name" value="LacI"/>
    <property type="match status" value="1"/>
</dbReference>
<dbReference type="EMBL" id="JBFMIA010000015">
    <property type="protein sequence ID" value="MEW9502788.1"/>
    <property type="molecule type" value="Genomic_DNA"/>
</dbReference>
<feature type="domain" description="HTH lacI-type" evidence="4">
    <location>
        <begin position="5"/>
        <end position="59"/>
    </location>
</feature>
<dbReference type="Proteomes" id="UP001556040">
    <property type="component" value="Unassembled WGS sequence"/>
</dbReference>
<dbReference type="SMART" id="SM00354">
    <property type="entry name" value="HTH_LACI"/>
    <property type="match status" value="1"/>
</dbReference>
<reference evidence="5 6" key="1">
    <citation type="journal article" date="1979" name="Int. J. Syst. Evol. Microbiol.">
        <title>Bacillus globisporus subsp. marinus subsp. nov.</title>
        <authorList>
            <person name="Liu H."/>
        </authorList>
    </citation>
    <scope>NUCLEOTIDE SEQUENCE [LARGE SCALE GENOMIC DNA]</scope>
    <source>
        <strain evidence="5 6">DSM 1297</strain>
    </source>
</reference>
<evidence type="ECO:0000256" key="3">
    <source>
        <dbReference type="ARBA" id="ARBA00023163"/>
    </source>
</evidence>